<comment type="caution">
    <text evidence="1">The sequence shown here is derived from an EMBL/GenBank/DDBJ whole genome shotgun (WGS) entry which is preliminary data.</text>
</comment>
<dbReference type="OrthoDB" id="1691135at2"/>
<dbReference type="EMBL" id="SLYC01000016">
    <property type="protein sequence ID" value="TCQ02359.1"/>
    <property type="molecule type" value="Genomic_DNA"/>
</dbReference>
<evidence type="ECO:0000313" key="1">
    <source>
        <dbReference type="EMBL" id="TCQ02359.1"/>
    </source>
</evidence>
<dbReference type="AlphaFoldDB" id="A0A4R2TXH0"/>
<proteinExistence type="predicted"/>
<reference evidence="1 2" key="1">
    <citation type="submission" date="2019-03" db="EMBL/GenBank/DDBJ databases">
        <title>Genomic Encyclopedia of Type Strains, Phase IV (KMG-IV): sequencing the most valuable type-strain genomes for metagenomic binning, comparative biology and taxonomic classification.</title>
        <authorList>
            <person name="Goeker M."/>
        </authorList>
    </citation>
    <scope>NUCLEOTIDE SEQUENCE [LARGE SCALE GENOMIC DNA]</scope>
    <source>
        <strain evidence="1 2">DSM 100013</strain>
    </source>
</reference>
<protein>
    <submittedName>
        <fullName evidence="1">Uncharacterized protein</fullName>
    </submittedName>
</protein>
<dbReference type="Proteomes" id="UP000295504">
    <property type="component" value="Unassembled WGS sequence"/>
</dbReference>
<accession>A0A4R2TXH0</accession>
<gene>
    <name evidence="1" type="ORF">EDD79_10164</name>
</gene>
<dbReference type="RefSeq" id="WP_132848416.1">
    <property type="nucleotide sequence ID" value="NZ_CP058648.1"/>
</dbReference>
<evidence type="ECO:0000313" key="2">
    <source>
        <dbReference type="Proteomes" id="UP000295504"/>
    </source>
</evidence>
<name>A0A4R2TXH0_9FIRM</name>
<keyword evidence="2" id="KW-1185">Reference proteome</keyword>
<organism evidence="1 2">
    <name type="scientific">Serpentinicella alkaliphila</name>
    <dbReference type="NCBI Taxonomy" id="1734049"/>
    <lineage>
        <taxon>Bacteria</taxon>
        <taxon>Bacillati</taxon>
        <taxon>Bacillota</taxon>
        <taxon>Clostridia</taxon>
        <taxon>Peptostreptococcales</taxon>
        <taxon>Natronincolaceae</taxon>
        <taxon>Serpentinicella</taxon>
    </lineage>
</organism>
<sequence length="100" mass="11937">MKNEMNRYDWRFNFDKDITRAYYERLDILCSCATYRNYYKNIQAIPLGLRRFLEEFGIDVGKPIEQWSVIVNKDENIVENVVYYAINGVANSSDCYEIDI</sequence>